<feature type="region of interest" description="Disordered" evidence="1">
    <location>
        <begin position="1"/>
        <end position="22"/>
    </location>
</feature>
<feature type="compositionally biased region" description="Basic residues" evidence="1">
    <location>
        <begin position="102"/>
        <end position="115"/>
    </location>
</feature>
<evidence type="ECO:0000313" key="2">
    <source>
        <dbReference type="EMBL" id="GHI39997.1"/>
    </source>
</evidence>
<feature type="region of interest" description="Disordered" evidence="1">
    <location>
        <begin position="83"/>
        <end position="115"/>
    </location>
</feature>
<organism evidence="2 3">
    <name type="scientific">Streptomyces violascens</name>
    <dbReference type="NCBI Taxonomy" id="67381"/>
    <lineage>
        <taxon>Bacteria</taxon>
        <taxon>Bacillati</taxon>
        <taxon>Actinomycetota</taxon>
        <taxon>Actinomycetes</taxon>
        <taxon>Kitasatosporales</taxon>
        <taxon>Streptomycetaceae</taxon>
        <taxon>Streptomyces</taxon>
    </lineage>
</organism>
<comment type="caution">
    <text evidence="2">The sequence shown here is derived from an EMBL/GenBank/DDBJ whole genome shotgun (WGS) entry which is preliminary data.</text>
</comment>
<name>A0ABQ3QRV6_9ACTN</name>
<keyword evidence="3" id="KW-1185">Reference proteome</keyword>
<protein>
    <submittedName>
        <fullName evidence="2">Uncharacterized protein</fullName>
    </submittedName>
</protein>
<evidence type="ECO:0000313" key="3">
    <source>
        <dbReference type="Proteomes" id="UP001050808"/>
    </source>
</evidence>
<dbReference type="Proteomes" id="UP001050808">
    <property type="component" value="Unassembled WGS sequence"/>
</dbReference>
<accession>A0ABQ3QRV6</accession>
<proteinExistence type="predicted"/>
<dbReference type="EMBL" id="BNDY01000017">
    <property type="protein sequence ID" value="GHI39997.1"/>
    <property type="molecule type" value="Genomic_DNA"/>
</dbReference>
<reference evidence="2" key="1">
    <citation type="submission" date="2024-05" db="EMBL/GenBank/DDBJ databases">
        <title>Whole genome shotgun sequence of Streptomyces violascens NBRC 12920.</title>
        <authorList>
            <person name="Komaki H."/>
            <person name="Tamura T."/>
        </authorList>
    </citation>
    <scope>NUCLEOTIDE SEQUENCE</scope>
    <source>
        <strain evidence="2">NBRC 12920</strain>
    </source>
</reference>
<gene>
    <name evidence="2" type="ORF">Sviol_44050</name>
</gene>
<evidence type="ECO:0000256" key="1">
    <source>
        <dbReference type="SAM" id="MobiDB-lite"/>
    </source>
</evidence>
<sequence>MSEEFGEGPAAIAGSGDVRAGDPHVEKTAFQFGCKGVLRSHDPAGDLAGAGYVGADGFGVAREEGGEMFARGWLCLEPVLAADRPPLDKRGPRATGSLDSPRRRRSTGTTRDRKR</sequence>